<evidence type="ECO:0000259" key="1">
    <source>
        <dbReference type="Pfam" id="PF14742"/>
    </source>
</evidence>
<feature type="domain" description="Mannosylglycerate hydrolase MGH1-like glycoside hydrolase" evidence="2">
    <location>
        <begin position="403"/>
        <end position="589"/>
    </location>
</feature>
<proteinExistence type="predicted"/>
<organism evidence="3 4">
    <name type="scientific">Pseudonocardia adelaidensis</name>
    <dbReference type="NCBI Taxonomy" id="648754"/>
    <lineage>
        <taxon>Bacteria</taxon>
        <taxon>Bacillati</taxon>
        <taxon>Actinomycetota</taxon>
        <taxon>Actinomycetes</taxon>
        <taxon>Pseudonocardiales</taxon>
        <taxon>Pseudonocardiaceae</taxon>
        <taxon>Pseudonocardia</taxon>
    </lineage>
</organism>
<sequence>MSTARPATDRPGETTLDHLLTVLAAPAELLSDPDGQVRADGAQGLYVGDTRYLSRLELRVDGVEPHPAAASLDGAGRARFEGELPGVRVRRDRRVADRRAVEEITLHNVEDGPSRMRVTVHARSDLAATPVVKSGAPLTDVPPAVHGNEVHWARDEAAAVLTTAPTAVEIGTAGADAVLSWPVRLAPGERWTVRIVLTPSAAGPEDLRPAAALPWQRDERVFAGPNAELVRRSLADLDGLLLADPHEPADRFAAAGSPWFCTLFGRDSLWTARMLLPLSTELAGGTLRVLARRQGQLSDPRGEEERGKIIHEFRPGGLRAGGLDLPPRYYGTVDATPLWCCLLHDSWRAGLPDDEVVALLPNLEAALGWVRRTAGDDGFLGYRGSPGGGLANQGWKDSRGAVRWTDGAIADRPLALCEVQGYAYAAARGGAELLAAFDRPGSGEWRGWAERLATRFRASYWIDDPDGAYPAIALDGHGRAVTGPASNMAHLLTTGILTPDETDLVADRLARPDLDGGRGLRTLSSTSGGYDPLSYHRGSVWPHDTAIAVLGLACAGRHDVARSLGEGLVAAARDFADRLPELYAEIDGEAFSYPTACRPQAWAAAGAIAVVSYLDAGLLPAWASPDTAEQVPPQAATALRSAGAGVA</sequence>
<reference evidence="4" key="1">
    <citation type="journal article" date="2019" name="Int. J. Syst. Evol. Microbiol.">
        <title>The Global Catalogue of Microorganisms (GCM) 10K type strain sequencing project: providing services to taxonomists for standard genome sequencing and annotation.</title>
        <authorList>
            <consortium name="The Broad Institute Genomics Platform"/>
            <consortium name="The Broad Institute Genome Sequencing Center for Infectious Disease"/>
            <person name="Wu L."/>
            <person name="Ma J."/>
        </authorList>
    </citation>
    <scope>NUCLEOTIDE SEQUENCE [LARGE SCALE GENOMIC DNA]</scope>
    <source>
        <strain evidence="4">JCM 18302</strain>
    </source>
</reference>
<feature type="domain" description="Putative glycogen debranching enzyme N-terminal" evidence="1">
    <location>
        <begin position="29"/>
        <end position="195"/>
    </location>
</feature>
<dbReference type="InterPro" id="IPR012341">
    <property type="entry name" value="6hp_glycosidase-like_sf"/>
</dbReference>
<dbReference type="InterPro" id="IPR032856">
    <property type="entry name" value="GDE_N_bis"/>
</dbReference>
<dbReference type="Proteomes" id="UP001500804">
    <property type="component" value="Unassembled WGS sequence"/>
</dbReference>
<comment type="caution">
    <text evidence="3">The sequence shown here is derived from an EMBL/GenBank/DDBJ whole genome shotgun (WGS) entry which is preliminary data.</text>
</comment>
<dbReference type="EMBL" id="BAABJO010000011">
    <property type="protein sequence ID" value="GAA5122584.1"/>
    <property type="molecule type" value="Genomic_DNA"/>
</dbReference>
<dbReference type="Pfam" id="PF22422">
    <property type="entry name" value="MGH1-like_GH"/>
    <property type="match status" value="1"/>
</dbReference>
<evidence type="ECO:0000259" key="2">
    <source>
        <dbReference type="Pfam" id="PF22422"/>
    </source>
</evidence>
<dbReference type="RefSeq" id="WP_345605976.1">
    <property type="nucleotide sequence ID" value="NZ_BAABJO010000011.1"/>
</dbReference>
<gene>
    <name evidence="3" type="ORF">GCM10023320_33030</name>
</gene>
<dbReference type="SUPFAM" id="SSF48208">
    <property type="entry name" value="Six-hairpin glycosidases"/>
    <property type="match status" value="1"/>
</dbReference>
<keyword evidence="4" id="KW-1185">Reference proteome</keyword>
<accession>A0ABP9NMM5</accession>
<dbReference type="Pfam" id="PF14742">
    <property type="entry name" value="GDE_N_bis"/>
    <property type="match status" value="1"/>
</dbReference>
<protein>
    <submittedName>
        <fullName evidence="3">Glycogen debranching N-terminal domain-containing protein</fullName>
    </submittedName>
</protein>
<evidence type="ECO:0000313" key="3">
    <source>
        <dbReference type="EMBL" id="GAA5122584.1"/>
    </source>
</evidence>
<dbReference type="Gene3D" id="1.50.10.10">
    <property type="match status" value="1"/>
</dbReference>
<name>A0ABP9NMM5_9PSEU</name>
<dbReference type="InterPro" id="IPR054491">
    <property type="entry name" value="MGH1-like_GH"/>
</dbReference>
<dbReference type="InterPro" id="IPR008928">
    <property type="entry name" value="6-hairpin_glycosidase_sf"/>
</dbReference>
<evidence type="ECO:0000313" key="4">
    <source>
        <dbReference type="Proteomes" id="UP001500804"/>
    </source>
</evidence>